<evidence type="ECO:0000259" key="12">
    <source>
        <dbReference type="Pfam" id="PF12019"/>
    </source>
</evidence>
<evidence type="ECO:0000256" key="6">
    <source>
        <dbReference type="ARBA" id="ARBA00022692"/>
    </source>
</evidence>
<evidence type="ECO:0000256" key="11">
    <source>
        <dbReference type="SAM" id="Phobius"/>
    </source>
</evidence>
<evidence type="ECO:0000256" key="5">
    <source>
        <dbReference type="ARBA" id="ARBA00022519"/>
    </source>
</evidence>
<keyword evidence="4" id="KW-0488">Methylation</keyword>
<evidence type="ECO:0000313" key="13">
    <source>
        <dbReference type="EMBL" id="MFL9881352.1"/>
    </source>
</evidence>
<feature type="domain" description="General secretion pathway GspH" evidence="12">
    <location>
        <begin position="60"/>
        <end position="178"/>
    </location>
</feature>
<reference evidence="13 14" key="1">
    <citation type="journal article" date="2024" name="Chem. Sci.">
        <title>Discovery of megapolipeptins by genome mining of a Burkholderiales bacteria collection.</title>
        <authorList>
            <person name="Paulo B.S."/>
            <person name="Recchia M.J.J."/>
            <person name="Lee S."/>
            <person name="Fergusson C.H."/>
            <person name="Romanowski S.B."/>
            <person name="Hernandez A."/>
            <person name="Krull N."/>
            <person name="Liu D.Y."/>
            <person name="Cavanagh H."/>
            <person name="Bos A."/>
            <person name="Gray C.A."/>
            <person name="Murphy B.T."/>
            <person name="Linington R.G."/>
            <person name="Eustaquio A.S."/>
        </authorList>
    </citation>
    <scope>NUCLEOTIDE SEQUENCE [LARGE SCALE GENOMIC DNA]</scope>
    <source>
        <strain evidence="13 14">RL21-008-BIB-B</strain>
    </source>
</reference>
<evidence type="ECO:0000256" key="8">
    <source>
        <dbReference type="ARBA" id="ARBA00023136"/>
    </source>
</evidence>
<evidence type="ECO:0000256" key="7">
    <source>
        <dbReference type="ARBA" id="ARBA00022989"/>
    </source>
</evidence>
<keyword evidence="14" id="KW-1185">Reference proteome</keyword>
<comment type="similarity">
    <text evidence="9">Belongs to the GSP H family.</text>
</comment>
<dbReference type="InterPro" id="IPR012902">
    <property type="entry name" value="N_methyl_site"/>
</dbReference>
<dbReference type="SUPFAM" id="SSF54523">
    <property type="entry name" value="Pili subunits"/>
    <property type="match status" value="1"/>
</dbReference>
<dbReference type="InterPro" id="IPR045584">
    <property type="entry name" value="Pilin-like"/>
</dbReference>
<evidence type="ECO:0000256" key="9">
    <source>
        <dbReference type="ARBA" id="ARBA00025772"/>
    </source>
</evidence>
<evidence type="ECO:0000256" key="2">
    <source>
        <dbReference type="ARBA" id="ARBA00021549"/>
    </source>
</evidence>
<keyword evidence="6 11" id="KW-0812">Transmembrane</keyword>
<evidence type="ECO:0000313" key="14">
    <source>
        <dbReference type="Proteomes" id="UP001629214"/>
    </source>
</evidence>
<keyword evidence="5" id="KW-0997">Cell inner membrane</keyword>
<accession>A0ABW8ZDV7</accession>
<dbReference type="Pfam" id="PF07963">
    <property type="entry name" value="N_methyl"/>
    <property type="match status" value="1"/>
</dbReference>
<organism evidence="13 14">
    <name type="scientific">Herbaspirillum rhizosphaerae</name>
    <dbReference type="NCBI Taxonomy" id="346179"/>
    <lineage>
        <taxon>Bacteria</taxon>
        <taxon>Pseudomonadati</taxon>
        <taxon>Pseudomonadota</taxon>
        <taxon>Betaproteobacteria</taxon>
        <taxon>Burkholderiales</taxon>
        <taxon>Oxalobacteraceae</taxon>
        <taxon>Herbaspirillum</taxon>
    </lineage>
</organism>
<dbReference type="NCBIfam" id="TIGR02532">
    <property type="entry name" value="IV_pilin_GFxxxE"/>
    <property type="match status" value="1"/>
</dbReference>
<keyword evidence="7 11" id="KW-1133">Transmembrane helix</keyword>
<keyword evidence="8 11" id="KW-0472">Membrane</keyword>
<protein>
    <recommendedName>
        <fullName evidence="2">Type II secretion system protein H</fullName>
    </recommendedName>
    <alternativeName>
        <fullName evidence="10">General secretion pathway protein H</fullName>
    </alternativeName>
</protein>
<dbReference type="EMBL" id="JAQQFR010000026">
    <property type="protein sequence ID" value="MFL9881352.1"/>
    <property type="molecule type" value="Genomic_DNA"/>
</dbReference>
<evidence type="ECO:0000256" key="3">
    <source>
        <dbReference type="ARBA" id="ARBA00022475"/>
    </source>
</evidence>
<evidence type="ECO:0000256" key="4">
    <source>
        <dbReference type="ARBA" id="ARBA00022481"/>
    </source>
</evidence>
<evidence type="ECO:0000256" key="10">
    <source>
        <dbReference type="ARBA" id="ARBA00030775"/>
    </source>
</evidence>
<keyword evidence="3" id="KW-1003">Cell membrane</keyword>
<dbReference type="InterPro" id="IPR022346">
    <property type="entry name" value="T2SS_GspH"/>
</dbReference>
<comment type="caution">
    <text evidence="13">The sequence shown here is derived from an EMBL/GenBank/DDBJ whole genome shotgun (WGS) entry which is preliminary data.</text>
</comment>
<dbReference type="Proteomes" id="UP001629214">
    <property type="component" value="Unassembled WGS sequence"/>
</dbReference>
<sequence length="208" mass="23070">MPAHHTFHRHRGYHGHSLHSAGFTLPELLIVLCIIGILLAAGVPSFRTYLQTQQVITASSQFMFALNLARSEAIQRGARVDLGPRDGLHWENGWVVFVNKPRDSQPQFDTGDELIYSYDDRIPGLQVATTLSDKSYPYIAYNGNGRPRSNLNALTPQWGSWQFSLNSKERVVRITLAGRARLCNPADDASCRFSGTSSGSSTAMPDDH</sequence>
<dbReference type="RefSeq" id="WP_408170655.1">
    <property type="nucleotide sequence ID" value="NZ_JAQQFR010000026.1"/>
</dbReference>
<proteinExistence type="inferred from homology"/>
<dbReference type="Gene3D" id="3.55.40.10">
    <property type="entry name" value="minor pseudopilin epsh domain"/>
    <property type="match status" value="1"/>
</dbReference>
<comment type="subcellular location">
    <subcellularLocation>
        <location evidence="1">Cell inner membrane</location>
        <topology evidence="1">Single-pass membrane protein</topology>
    </subcellularLocation>
</comment>
<feature type="transmembrane region" description="Helical" evidence="11">
    <location>
        <begin position="21"/>
        <end position="43"/>
    </location>
</feature>
<dbReference type="Pfam" id="PF12019">
    <property type="entry name" value="GspH"/>
    <property type="match status" value="1"/>
</dbReference>
<name>A0ABW8ZDV7_9BURK</name>
<gene>
    <name evidence="13" type="ORF">PQR63_23345</name>
</gene>
<evidence type="ECO:0000256" key="1">
    <source>
        <dbReference type="ARBA" id="ARBA00004377"/>
    </source>
</evidence>